<dbReference type="Proteomes" id="UP001375370">
    <property type="component" value="Chromosome"/>
</dbReference>
<dbReference type="PANTHER" id="PTHR35458">
    <property type="entry name" value="SLR0755 PROTEIN"/>
    <property type="match status" value="1"/>
</dbReference>
<dbReference type="Pfam" id="PF01936">
    <property type="entry name" value="NYN"/>
    <property type="match status" value="1"/>
</dbReference>
<proteinExistence type="predicted"/>
<feature type="compositionally biased region" description="Pro residues" evidence="1">
    <location>
        <begin position="226"/>
        <end position="239"/>
    </location>
</feature>
<dbReference type="Gene3D" id="3.40.50.1010">
    <property type="entry name" value="5'-nuclease"/>
    <property type="match status" value="1"/>
</dbReference>
<evidence type="ECO:0000259" key="2">
    <source>
        <dbReference type="Pfam" id="PF01936"/>
    </source>
</evidence>
<evidence type="ECO:0000313" key="3">
    <source>
        <dbReference type="EMBL" id="WWX24672.1"/>
    </source>
</evidence>
<gene>
    <name evidence="3" type="ORF">V8247_05225</name>
</gene>
<protein>
    <submittedName>
        <fullName evidence="3">NYN domain-containing protein</fullName>
    </submittedName>
</protein>
<evidence type="ECO:0000313" key="4">
    <source>
        <dbReference type="Proteomes" id="UP001375370"/>
    </source>
</evidence>
<dbReference type="RefSeq" id="WP_338736786.1">
    <property type="nucleotide sequence ID" value="NZ_CP146612.1"/>
</dbReference>
<reference evidence="3 4" key="1">
    <citation type="submission" date="2024-03" db="EMBL/GenBank/DDBJ databases">
        <title>A Dehalogenimonas Isolated from Estuarine Sediments Dihaloeliminates Chlorinated Alkanes.</title>
        <authorList>
            <person name="Yang Y."/>
            <person name="Wang H."/>
        </authorList>
    </citation>
    <scope>NUCLEOTIDE SEQUENCE [LARGE SCALE GENOMIC DNA]</scope>
    <source>
        <strain evidence="3 4">W</strain>
    </source>
</reference>
<feature type="region of interest" description="Disordered" evidence="1">
    <location>
        <begin position="175"/>
        <end position="248"/>
    </location>
</feature>
<dbReference type="CDD" id="cd10911">
    <property type="entry name" value="PIN_LabA"/>
    <property type="match status" value="1"/>
</dbReference>
<dbReference type="InterPro" id="IPR047140">
    <property type="entry name" value="LabA"/>
</dbReference>
<keyword evidence="4" id="KW-1185">Reference proteome</keyword>
<sequence length="248" mass="27997">MTDQDDRVMIFIDGSNMYHSLKAHFHRSDIDLAQFCAKLVGKRRLVRIYYYNVEVGQREEPERYKDQRVFFDGVEAMPYTELRLGRLVYTSGWPNTPPFEKGVDVMLATDMLTHCFKNNYNTGILVAGDSDFVGALQAIKDYGKHVEVALFGEERTSVPLRKVADVVHVIDGNMLRGTWKTPGPQRSRRARRPRPQQRPVNKDDNTQSTPAVNGNGTTTPAQTPSSPTPNQPPPFPPLPQRGNPDGLE</sequence>
<organism evidence="3 4">
    <name type="scientific">Candidatus Dehalogenimonas loeffleri</name>
    <dbReference type="NCBI Taxonomy" id="3127115"/>
    <lineage>
        <taxon>Bacteria</taxon>
        <taxon>Bacillati</taxon>
        <taxon>Chloroflexota</taxon>
        <taxon>Dehalococcoidia</taxon>
        <taxon>Dehalococcoidales</taxon>
        <taxon>Dehalococcoidaceae</taxon>
        <taxon>Dehalogenimonas</taxon>
    </lineage>
</organism>
<feature type="compositionally biased region" description="Basic residues" evidence="1">
    <location>
        <begin position="186"/>
        <end position="195"/>
    </location>
</feature>
<accession>A0ABZ2J167</accession>
<dbReference type="PANTHER" id="PTHR35458:SF8">
    <property type="entry name" value="SLR0650 PROTEIN"/>
    <property type="match status" value="1"/>
</dbReference>
<evidence type="ECO:0000256" key="1">
    <source>
        <dbReference type="SAM" id="MobiDB-lite"/>
    </source>
</evidence>
<name>A0ABZ2J167_9CHLR</name>
<dbReference type="EMBL" id="CP146612">
    <property type="protein sequence ID" value="WWX24672.1"/>
    <property type="molecule type" value="Genomic_DNA"/>
</dbReference>
<dbReference type="InterPro" id="IPR021139">
    <property type="entry name" value="NYN"/>
</dbReference>
<feature type="domain" description="NYN" evidence="2">
    <location>
        <begin position="7"/>
        <end position="170"/>
    </location>
</feature>
<feature type="compositionally biased region" description="Polar residues" evidence="1">
    <location>
        <begin position="206"/>
        <end position="216"/>
    </location>
</feature>